<protein>
    <submittedName>
        <fullName evidence="6">Restriction endonuclease subunit S</fullName>
    </submittedName>
</protein>
<evidence type="ECO:0000313" key="6">
    <source>
        <dbReference type="EMBL" id="QJT31744.1"/>
    </source>
</evidence>
<dbReference type="InterPro" id="IPR044946">
    <property type="entry name" value="Restrct_endonuc_typeI_TRD_sf"/>
</dbReference>
<dbReference type="Gene3D" id="3.90.220.20">
    <property type="entry name" value="DNA methylase specificity domains"/>
    <property type="match status" value="2"/>
</dbReference>
<dbReference type="EMBL" id="CP038444">
    <property type="protein sequence ID" value="QJT31744.1"/>
    <property type="molecule type" value="Genomic_DNA"/>
</dbReference>
<evidence type="ECO:0000256" key="1">
    <source>
        <dbReference type="ARBA" id="ARBA00010923"/>
    </source>
</evidence>
<name>A0AAE7AHV4_AERME</name>
<dbReference type="PANTHER" id="PTHR30408">
    <property type="entry name" value="TYPE-1 RESTRICTION ENZYME ECOKI SPECIFICITY PROTEIN"/>
    <property type="match status" value="1"/>
</dbReference>
<keyword evidence="3" id="KW-0238">DNA-binding</keyword>
<comment type="similarity">
    <text evidence="1">Belongs to the type-I restriction system S methylase family.</text>
</comment>
<dbReference type="Pfam" id="PF01420">
    <property type="entry name" value="Methylase_S"/>
    <property type="match status" value="2"/>
</dbReference>
<feature type="coiled-coil region" evidence="4">
    <location>
        <begin position="417"/>
        <end position="444"/>
    </location>
</feature>
<organism evidence="6 7">
    <name type="scientific">Aeromonas media</name>
    <dbReference type="NCBI Taxonomy" id="651"/>
    <lineage>
        <taxon>Bacteria</taxon>
        <taxon>Pseudomonadati</taxon>
        <taxon>Pseudomonadota</taxon>
        <taxon>Gammaproteobacteria</taxon>
        <taxon>Aeromonadales</taxon>
        <taxon>Aeromonadaceae</taxon>
        <taxon>Aeromonas</taxon>
    </lineage>
</organism>
<evidence type="ECO:0000256" key="3">
    <source>
        <dbReference type="ARBA" id="ARBA00023125"/>
    </source>
</evidence>
<dbReference type="InterPro" id="IPR052021">
    <property type="entry name" value="Type-I_RS_S_subunit"/>
</dbReference>
<evidence type="ECO:0000313" key="7">
    <source>
        <dbReference type="Proteomes" id="UP000502006"/>
    </source>
</evidence>
<dbReference type="GO" id="GO:0004519">
    <property type="term" value="F:endonuclease activity"/>
    <property type="evidence" value="ECO:0007669"/>
    <property type="project" value="UniProtKB-KW"/>
</dbReference>
<dbReference type="AlphaFoldDB" id="A0AAE7AHV4"/>
<keyword evidence="6" id="KW-0540">Nuclease</keyword>
<keyword evidence="6" id="KW-0255">Endonuclease</keyword>
<evidence type="ECO:0000256" key="4">
    <source>
        <dbReference type="SAM" id="Coils"/>
    </source>
</evidence>
<dbReference type="REBASE" id="385958">
    <property type="entry name" value="S.AmeT58ORF17245P"/>
</dbReference>
<dbReference type="Proteomes" id="UP000502006">
    <property type="component" value="Chromosome"/>
</dbReference>
<accession>A0AAE7AHV4</accession>
<proteinExistence type="inferred from homology"/>
<feature type="domain" description="Type I restriction modification DNA specificity" evidence="5">
    <location>
        <begin position="27"/>
        <end position="212"/>
    </location>
</feature>
<evidence type="ECO:0000259" key="5">
    <source>
        <dbReference type="Pfam" id="PF01420"/>
    </source>
</evidence>
<keyword evidence="4" id="KW-0175">Coiled coil</keyword>
<sequence>MAEQIMQETADKAIPAGYKQTEVGVIPEDWRVFEIQDLIYDLRGGAPFKPSDFTKQGVKVLPKGGVVRGGILKIKEIEQQYCDVGFASKYVKNSVDEKYTIVVLRDLVPSGPSIGLMVRISHPDNYVLAQGVYGFLSKSKALSDYLIQYSNTSVYRRAANEIMVGSTQVHITNGAFKSIRIGLPNGENEQTAIANVLSDTDALIDALEQLIAKKQAIKRATMQQLLTGRTRLPAFALRPDGTPKGYKPSELGDIPEDWDVVCAGDFGKFRGGNGFPVIEQGKLNGEYPFYKVSDMNNEGNDVYMSVSNNWIFKEDQSRIGSFVFPSGCIVFAKVGAAVFLERKKILSMPSCIDNNMAALELNRAKCDVNFVYHFLQSIRFGDFVSTTALPSLNASVLSKIKIITPLIKEQTAIATILSDMDNELQALTQKLEKARALKQGMMQQLLTGKIRLPLAAGA</sequence>
<feature type="domain" description="Type I restriction modification DNA specificity" evidence="5">
    <location>
        <begin position="255"/>
        <end position="431"/>
    </location>
</feature>
<dbReference type="SUPFAM" id="SSF116734">
    <property type="entry name" value="DNA methylase specificity domain"/>
    <property type="match status" value="2"/>
</dbReference>
<dbReference type="GO" id="GO:0003677">
    <property type="term" value="F:DNA binding"/>
    <property type="evidence" value="ECO:0007669"/>
    <property type="project" value="UniProtKB-KW"/>
</dbReference>
<dbReference type="Gene3D" id="1.10.287.1120">
    <property type="entry name" value="Bipartite methylase S protein"/>
    <property type="match status" value="1"/>
</dbReference>
<dbReference type="GO" id="GO:0009307">
    <property type="term" value="P:DNA restriction-modification system"/>
    <property type="evidence" value="ECO:0007669"/>
    <property type="project" value="UniProtKB-KW"/>
</dbReference>
<gene>
    <name evidence="6" type="ORF">E4186_17240</name>
</gene>
<keyword evidence="6" id="KW-0378">Hydrolase</keyword>
<evidence type="ECO:0000256" key="2">
    <source>
        <dbReference type="ARBA" id="ARBA00022747"/>
    </source>
</evidence>
<keyword evidence="2" id="KW-0680">Restriction system</keyword>
<reference evidence="6 7" key="1">
    <citation type="submission" date="2019-03" db="EMBL/GenBank/DDBJ databases">
        <title>Novel transposon Tn6433 accelerates the dissemination of tet(E) in Aeromonas from aerobic biofilm under oxytetracycline stress.</title>
        <authorList>
            <person name="Shi Y."/>
            <person name="Tian Z."/>
            <person name="Zhang Y."/>
            <person name="Zhang H."/>
            <person name="Yang M."/>
        </authorList>
    </citation>
    <scope>NUCLEOTIDE SEQUENCE [LARGE SCALE GENOMIC DNA]</scope>
    <source>
        <strain evidence="6 7">T5-8</strain>
    </source>
</reference>
<dbReference type="InterPro" id="IPR000055">
    <property type="entry name" value="Restrct_endonuc_typeI_TRD"/>
</dbReference>
<dbReference type="PANTHER" id="PTHR30408:SF12">
    <property type="entry name" value="TYPE I RESTRICTION ENZYME MJAVIII SPECIFICITY SUBUNIT"/>
    <property type="match status" value="1"/>
</dbReference>
<dbReference type="RefSeq" id="WP_171269282.1">
    <property type="nucleotide sequence ID" value="NZ_CP038444.1"/>
</dbReference>